<reference evidence="3 4" key="1">
    <citation type="journal article" date="2016" name="Mol. Biol. Evol.">
        <title>Comparative Genomics of Early-Diverging Mushroom-Forming Fungi Provides Insights into the Origins of Lignocellulose Decay Capabilities.</title>
        <authorList>
            <person name="Nagy L.G."/>
            <person name="Riley R."/>
            <person name="Tritt A."/>
            <person name="Adam C."/>
            <person name="Daum C."/>
            <person name="Floudas D."/>
            <person name="Sun H."/>
            <person name="Yadav J.S."/>
            <person name="Pangilinan J."/>
            <person name="Larsson K.H."/>
            <person name="Matsuura K."/>
            <person name="Barry K."/>
            <person name="Labutti K."/>
            <person name="Kuo R."/>
            <person name="Ohm R.A."/>
            <person name="Bhattacharya S.S."/>
            <person name="Shirouzu T."/>
            <person name="Yoshinaga Y."/>
            <person name="Martin F.M."/>
            <person name="Grigoriev I.V."/>
            <person name="Hibbett D.S."/>
        </authorList>
    </citation>
    <scope>NUCLEOTIDE SEQUENCE [LARGE SCALE GENOMIC DNA]</scope>
    <source>
        <strain evidence="3 4">CBS 109695</strain>
    </source>
</reference>
<feature type="transmembrane region" description="Helical" evidence="1">
    <location>
        <begin position="215"/>
        <end position="233"/>
    </location>
</feature>
<dbReference type="EMBL" id="KV417517">
    <property type="protein sequence ID" value="KZP26052.1"/>
    <property type="molecule type" value="Genomic_DNA"/>
</dbReference>
<dbReference type="Proteomes" id="UP000076532">
    <property type="component" value="Unassembled WGS sequence"/>
</dbReference>
<keyword evidence="4" id="KW-1185">Reference proteome</keyword>
<feature type="transmembrane region" description="Helical" evidence="1">
    <location>
        <begin position="72"/>
        <end position="93"/>
    </location>
</feature>
<evidence type="ECO:0000313" key="3">
    <source>
        <dbReference type="EMBL" id="KZP26052.1"/>
    </source>
</evidence>
<evidence type="ECO:0000256" key="1">
    <source>
        <dbReference type="SAM" id="Phobius"/>
    </source>
</evidence>
<feature type="transmembrane region" description="Helical" evidence="1">
    <location>
        <begin position="20"/>
        <end position="41"/>
    </location>
</feature>
<feature type="transmembrane region" description="Helical" evidence="1">
    <location>
        <begin position="100"/>
        <end position="120"/>
    </location>
</feature>
<dbReference type="Pfam" id="PF20152">
    <property type="entry name" value="DUF6534"/>
    <property type="match status" value="1"/>
</dbReference>
<dbReference type="PANTHER" id="PTHR40465:SF1">
    <property type="entry name" value="DUF6534 DOMAIN-CONTAINING PROTEIN"/>
    <property type="match status" value="1"/>
</dbReference>
<dbReference type="InterPro" id="IPR045339">
    <property type="entry name" value="DUF6534"/>
</dbReference>
<gene>
    <name evidence="3" type="ORF">FIBSPDRAFT_949839</name>
</gene>
<dbReference type="PANTHER" id="PTHR40465">
    <property type="entry name" value="CHROMOSOME 1, WHOLE GENOME SHOTGUN SEQUENCE"/>
    <property type="match status" value="1"/>
</dbReference>
<keyword evidence="1" id="KW-0812">Transmembrane</keyword>
<evidence type="ECO:0000259" key="2">
    <source>
        <dbReference type="Pfam" id="PF20152"/>
    </source>
</evidence>
<evidence type="ECO:0000313" key="4">
    <source>
        <dbReference type="Proteomes" id="UP000076532"/>
    </source>
</evidence>
<accession>A0A166PG53</accession>
<proteinExistence type="predicted"/>
<feature type="transmembrane region" description="Helical" evidence="1">
    <location>
        <begin position="140"/>
        <end position="161"/>
    </location>
</feature>
<keyword evidence="1" id="KW-0472">Membrane</keyword>
<name>A0A166PG53_9AGAM</name>
<protein>
    <recommendedName>
        <fullName evidence="2">DUF6534 domain-containing protein</fullName>
    </recommendedName>
</protein>
<dbReference type="AlphaFoldDB" id="A0A166PG53"/>
<feature type="transmembrane region" description="Helical" evidence="1">
    <location>
        <begin position="182"/>
        <end position="203"/>
    </location>
</feature>
<organism evidence="3 4">
    <name type="scientific">Athelia psychrophila</name>
    <dbReference type="NCBI Taxonomy" id="1759441"/>
    <lineage>
        <taxon>Eukaryota</taxon>
        <taxon>Fungi</taxon>
        <taxon>Dikarya</taxon>
        <taxon>Basidiomycota</taxon>
        <taxon>Agaricomycotina</taxon>
        <taxon>Agaricomycetes</taxon>
        <taxon>Agaricomycetidae</taxon>
        <taxon>Atheliales</taxon>
        <taxon>Atheliaceae</taxon>
        <taxon>Athelia</taxon>
    </lineage>
</organism>
<feature type="domain" description="DUF6534" evidence="2">
    <location>
        <begin position="151"/>
        <end position="238"/>
    </location>
</feature>
<keyword evidence="1" id="KW-1133">Transmembrane helix</keyword>
<dbReference type="OrthoDB" id="2971182at2759"/>
<dbReference type="STRING" id="436010.A0A166PG53"/>
<sequence length="266" mass="29499">MAQSVLYYRSFPRDGRIKKLMVLLLNIAELIQTSALASMFWRLLVANRSGLGGGAARADLAKSHADPWQIKFSFAITALITLLVQCFFCLRVWRVSLGNVLLVLVIGISGLVQLGAMIYLVTHTDNMLDPVNYLSGSSGYWLFSLSFVANILCDGTVAGSLTYYFKSYRTGMPRTEPIIQQLIWLSTSTGLMLCLLNALAWGLAQVDPHHSAKCLAPLLVVGKLYVNSMVANLNSRKHFRAVIERTMDYSIHASAFDTSKYEFATE</sequence>